<dbReference type="InterPro" id="IPR036770">
    <property type="entry name" value="Ankyrin_rpt-contain_sf"/>
</dbReference>
<evidence type="ECO:0000256" key="2">
    <source>
        <dbReference type="ARBA" id="ARBA00023043"/>
    </source>
</evidence>
<reference evidence="5 6" key="1">
    <citation type="submission" date="2018-02" db="EMBL/GenBank/DDBJ databases">
        <title>Genomic Encyclopedia of Archaeal and Bacterial Type Strains, Phase II (KMG-II): from individual species to whole genera.</title>
        <authorList>
            <person name="Goeker M."/>
        </authorList>
    </citation>
    <scope>NUCLEOTIDE SEQUENCE [LARGE SCALE GENOMIC DNA]</scope>
    <source>
        <strain evidence="5 6">DSM 16809</strain>
    </source>
</reference>
<dbReference type="PANTHER" id="PTHR24198">
    <property type="entry name" value="ANKYRIN REPEAT AND PROTEIN KINASE DOMAIN-CONTAINING PROTEIN"/>
    <property type="match status" value="1"/>
</dbReference>
<dbReference type="OrthoDB" id="1144162at2"/>
<dbReference type="RefSeq" id="WP_104514031.1">
    <property type="nucleotide sequence ID" value="NZ_MQVW01000022.1"/>
</dbReference>
<keyword evidence="2 3" id="KW-0040">ANK repeat</keyword>
<comment type="caution">
    <text evidence="5">The sequence shown here is derived from an EMBL/GenBank/DDBJ whole genome shotgun (WGS) entry which is preliminary data.</text>
</comment>
<sequence>MMKKVLFILALILAGTVSAQDLTRDMTIALKNDSPTDLKVFITDSNKDNCFQAGTRQSTLLQLAVQMNSGDVISYLLDDAKVNVNQTCGDNTPLMWAAKMGRDNTVSLLLEAGADKSVKVDGKSALDLAMANGNEATIKLLK</sequence>
<evidence type="ECO:0000313" key="6">
    <source>
        <dbReference type="Proteomes" id="UP000239002"/>
    </source>
</evidence>
<dbReference type="Gene3D" id="1.25.40.20">
    <property type="entry name" value="Ankyrin repeat-containing domain"/>
    <property type="match status" value="1"/>
</dbReference>
<dbReference type="InterPro" id="IPR002110">
    <property type="entry name" value="Ankyrin_rpt"/>
</dbReference>
<proteinExistence type="predicted"/>
<gene>
    <name evidence="5" type="ORF">LY01_00292</name>
</gene>
<dbReference type="Pfam" id="PF12796">
    <property type="entry name" value="Ank_2"/>
    <property type="match status" value="1"/>
</dbReference>
<feature type="signal peptide" evidence="4">
    <location>
        <begin position="1"/>
        <end position="19"/>
    </location>
</feature>
<accession>A0A2S6IQE1</accession>
<evidence type="ECO:0000256" key="4">
    <source>
        <dbReference type="SAM" id="SignalP"/>
    </source>
</evidence>
<keyword evidence="4" id="KW-0732">Signal</keyword>
<dbReference type="Proteomes" id="UP000239002">
    <property type="component" value="Unassembled WGS sequence"/>
</dbReference>
<evidence type="ECO:0000313" key="5">
    <source>
        <dbReference type="EMBL" id="PPK96472.1"/>
    </source>
</evidence>
<dbReference type="EMBL" id="PTJE01000001">
    <property type="protein sequence ID" value="PPK96472.1"/>
    <property type="molecule type" value="Genomic_DNA"/>
</dbReference>
<dbReference type="SMART" id="SM00248">
    <property type="entry name" value="ANK"/>
    <property type="match status" value="2"/>
</dbReference>
<protein>
    <submittedName>
        <fullName evidence="5">Ankyrin repeat protein</fullName>
    </submittedName>
</protein>
<keyword evidence="6" id="KW-1185">Reference proteome</keyword>
<name>A0A2S6IQE1_9FLAO</name>
<evidence type="ECO:0000256" key="3">
    <source>
        <dbReference type="PROSITE-ProRule" id="PRU00023"/>
    </source>
</evidence>
<organism evidence="5 6">
    <name type="scientific">Nonlabens xylanidelens</name>
    <dbReference type="NCBI Taxonomy" id="191564"/>
    <lineage>
        <taxon>Bacteria</taxon>
        <taxon>Pseudomonadati</taxon>
        <taxon>Bacteroidota</taxon>
        <taxon>Flavobacteriia</taxon>
        <taxon>Flavobacteriales</taxon>
        <taxon>Flavobacteriaceae</taxon>
        <taxon>Nonlabens</taxon>
    </lineage>
</organism>
<evidence type="ECO:0000256" key="1">
    <source>
        <dbReference type="ARBA" id="ARBA00022737"/>
    </source>
</evidence>
<keyword evidence="1" id="KW-0677">Repeat</keyword>
<dbReference type="PROSITE" id="PS50297">
    <property type="entry name" value="ANK_REP_REGION"/>
    <property type="match status" value="1"/>
</dbReference>
<dbReference type="PROSITE" id="PS50088">
    <property type="entry name" value="ANK_REPEAT"/>
    <property type="match status" value="1"/>
</dbReference>
<feature type="chain" id="PRO_5015425235" evidence="4">
    <location>
        <begin position="20"/>
        <end position="142"/>
    </location>
</feature>
<feature type="repeat" description="ANK" evidence="3">
    <location>
        <begin position="89"/>
        <end position="121"/>
    </location>
</feature>
<dbReference type="SUPFAM" id="SSF48403">
    <property type="entry name" value="Ankyrin repeat"/>
    <property type="match status" value="1"/>
</dbReference>
<dbReference type="AlphaFoldDB" id="A0A2S6IQE1"/>
<dbReference type="PANTHER" id="PTHR24198:SF165">
    <property type="entry name" value="ANKYRIN REPEAT-CONTAINING PROTEIN-RELATED"/>
    <property type="match status" value="1"/>
</dbReference>